<dbReference type="KEGG" id="tpp:TPASS_0941"/>
<dbReference type="EMBL" id="CP000805">
    <property type="protein sequence ID" value="ACD71357.1"/>
    <property type="molecule type" value="Genomic_DNA"/>
</dbReference>
<name>A0A0H3BKD6_TREPS</name>
<dbReference type="Proteomes" id="UP000001202">
    <property type="component" value="Chromosome"/>
</dbReference>
<protein>
    <submittedName>
        <fullName evidence="1">Uncharacterized protein</fullName>
    </submittedName>
</protein>
<organism evidence="1 2">
    <name type="scientific">Treponema pallidum subsp. pallidum (strain SS14)</name>
    <dbReference type="NCBI Taxonomy" id="455434"/>
    <lineage>
        <taxon>Bacteria</taxon>
        <taxon>Pseudomonadati</taxon>
        <taxon>Spirochaetota</taxon>
        <taxon>Spirochaetia</taxon>
        <taxon>Spirochaetales</taxon>
        <taxon>Treponemataceae</taxon>
        <taxon>Treponema</taxon>
    </lineage>
</organism>
<evidence type="ECO:0000313" key="2">
    <source>
        <dbReference type="Proteomes" id="UP000001202"/>
    </source>
</evidence>
<sequence>MEPAVILRPLLEKGELKQSVERAQRARYVLYEVQDQGLNFVTASVLADVSAVEKMGLIRRTGKLFSDQEYCDLLNQKVFTVHPDMRGSLKEQGVAFASVEARAYGHWYGIFEVAFPWLPLSVFEDFVLYLRDTKSLSLDEQTAAAVKESFLACRRYSERELDVLFERVLSGE</sequence>
<dbReference type="AlphaFoldDB" id="A0A0H3BKD6"/>
<dbReference type="RefSeq" id="WP_010882384.1">
    <property type="nucleotide sequence ID" value="NC_010741.1"/>
</dbReference>
<dbReference type="PATRIC" id="fig|455434.6.peg.927"/>
<gene>
    <name evidence="1" type="ordered locus">TPASS_0941</name>
</gene>
<reference evidence="1 2" key="1">
    <citation type="journal article" date="2008" name="BMC Microbiol.">
        <title>Complete genome sequence of Treponema pallidum ssp. pallidum strain SS14 determined with oligonucleotide arrays.</title>
        <authorList>
            <person name="Matejkova P."/>
            <person name="Strouhal M."/>
            <person name="Smajs D."/>
            <person name="Norris S.J."/>
            <person name="Palzkill T."/>
            <person name="Petrosino J.F."/>
            <person name="Sodergren E."/>
            <person name="Norton J.E."/>
            <person name="Singh J."/>
            <person name="Richmond T.A."/>
            <person name="Molla M.N."/>
            <person name="Albert T.J."/>
            <person name="Weinstock G.M."/>
        </authorList>
    </citation>
    <scope>NUCLEOTIDE SEQUENCE [LARGE SCALE GENOMIC DNA]</scope>
    <source>
        <strain evidence="1 2">SS14</strain>
    </source>
</reference>
<accession>A0A0H3BKD6</accession>
<evidence type="ECO:0000313" key="1">
    <source>
        <dbReference type="EMBL" id="ACD71357.1"/>
    </source>
</evidence>
<proteinExistence type="predicted"/>
<dbReference type="GeneID" id="93876689"/>